<comment type="caution">
    <text evidence="4">The sequence shown here is derived from an EMBL/GenBank/DDBJ whole genome shotgun (WGS) entry which is preliminary data.</text>
</comment>
<reference evidence="4" key="1">
    <citation type="journal article" date="2021" name="PeerJ">
        <title>Extensive microbial diversity within the chicken gut microbiome revealed by metagenomics and culture.</title>
        <authorList>
            <person name="Gilroy R."/>
            <person name="Ravi A."/>
            <person name="Getino M."/>
            <person name="Pursley I."/>
            <person name="Horton D.L."/>
            <person name="Alikhan N.F."/>
            <person name="Baker D."/>
            <person name="Gharbi K."/>
            <person name="Hall N."/>
            <person name="Watson M."/>
            <person name="Adriaenssens E.M."/>
            <person name="Foster-Nyarko E."/>
            <person name="Jarju S."/>
            <person name="Secka A."/>
            <person name="Antonio M."/>
            <person name="Oren A."/>
            <person name="Chaudhuri R.R."/>
            <person name="La Ragione R."/>
            <person name="Hildebrand F."/>
            <person name="Pallen M.J."/>
        </authorList>
    </citation>
    <scope>NUCLEOTIDE SEQUENCE</scope>
    <source>
        <strain evidence="4">USAMLcec2-132</strain>
    </source>
</reference>
<dbReference type="GO" id="GO:0046961">
    <property type="term" value="F:proton-transporting ATPase activity, rotational mechanism"/>
    <property type="evidence" value="ECO:0007669"/>
    <property type="project" value="InterPro"/>
</dbReference>
<gene>
    <name evidence="4" type="ORF">H9761_07515</name>
</gene>
<dbReference type="InterPro" id="IPR002843">
    <property type="entry name" value="ATPase_V0-cplx_csu/dsu"/>
</dbReference>
<comment type="similarity">
    <text evidence="1">Belongs to the V-ATPase V0D/AC39 subunit family.</text>
</comment>
<evidence type="ECO:0000256" key="3">
    <source>
        <dbReference type="ARBA" id="ARBA00023065"/>
    </source>
</evidence>
<accession>A0A9D2SP45</accession>
<protein>
    <submittedName>
        <fullName evidence="4">V-type ATPase subunit</fullName>
    </submittedName>
</protein>
<sequence length="322" mass="36365">MVKEQYLYAVARIRSKELALLSVSFLEQLMNAPDEASCLKLLEQKGWEGAKSGDEEQMLTLERKKTWELMKELLGDVSPFDVFLYANDYSNLKAAVKGCRHRTELENIYIGQGTVPVDTMRKALKENRFDELPEAMRETAREAQRVLLQTGDGQLCDMIIDRAALEAIYQAGKASGNEFLEMYAELTVACADIKTAVRACRTGKDRGFLERALAPCDSLDVKELTDAALQSEEAIGRYLAGTQYQEGAKALESSLSAFERWCDNYMIRRIRPQLHNAFGLGPLAAYILARENEIKSVRMILSGKKNHLTESVVRERVRETYV</sequence>
<dbReference type="Proteomes" id="UP000823891">
    <property type="component" value="Unassembled WGS sequence"/>
</dbReference>
<keyword evidence="2" id="KW-0813">Transport</keyword>
<evidence type="ECO:0000313" key="4">
    <source>
        <dbReference type="EMBL" id="HJC23534.1"/>
    </source>
</evidence>
<keyword evidence="3" id="KW-0406">Ion transport</keyword>
<organism evidence="4 5">
    <name type="scientific">Candidatus Eisenbergiella merdavium</name>
    <dbReference type="NCBI Taxonomy" id="2838551"/>
    <lineage>
        <taxon>Bacteria</taxon>
        <taxon>Bacillati</taxon>
        <taxon>Bacillota</taxon>
        <taxon>Clostridia</taxon>
        <taxon>Lachnospirales</taxon>
        <taxon>Lachnospiraceae</taxon>
        <taxon>Eisenbergiella</taxon>
    </lineage>
</organism>
<dbReference type="InterPro" id="IPR035067">
    <property type="entry name" value="V-type_ATPase_csu/dsu"/>
</dbReference>
<reference evidence="4" key="2">
    <citation type="submission" date="2021-04" db="EMBL/GenBank/DDBJ databases">
        <authorList>
            <person name="Gilroy R."/>
        </authorList>
    </citation>
    <scope>NUCLEOTIDE SEQUENCE</scope>
    <source>
        <strain evidence="4">USAMLcec2-132</strain>
    </source>
</reference>
<dbReference type="Gene3D" id="1.20.1690.10">
    <property type="entry name" value="V-type ATP synthase subunit C domain"/>
    <property type="match status" value="2"/>
</dbReference>
<name>A0A9D2SP45_9FIRM</name>
<dbReference type="PANTHER" id="PTHR38682">
    <property type="entry name" value="V-TYPE ATP SYNTHASE SUBUNIT C"/>
    <property type="match status" value="1"/>
</dbReference>
<evidence type="ECO:0000256" key="1">
    <source>
        <dbReference type="ARBA" id="ARBA00006709"/>
    </source>
</evidence>
<dbReference type="PANTHER" id="PTHR38682:SF1">
    <property type="entry name" value="V-TYPE ATP SYNTHASE SUBUNIT C"/>
    <property type="match status" value="1"/>
</dbReference>
<dbReference type="Pfam" id="PF01992">
    <property type="entry name" value="vATP-synt_AC39"/>
    <property type="match status" value="1"/>
</dbReference>
<dbReference type="AlphaFoldDB" id="A0A9D2SP45"/>
<dbReference type="SUPFAM" id="SSF103486">
    <property type="entry name" value="V-type ATP synthase subunit C"/>
    <property type="match status" value="1"/>
</dbReference>
<evidence type="ECO:0000256" key="2">
    <source>
        <dbReference type="ARBA" id="ARBA00022448"/>
    </source>
</evidence>
<dbReference type="EMBL" id="DWWS01000026">
    <property type="protein sequence ID" value="HJC23534.1"/>
    <property type="molecule type" value="Genomic_DNA"/>
</dbReference>
<dbReference type="Gene3D" id="1.10.132.50">
    <property type="entry name" value="ATP synthase (C/AC39) subunit, domain 3"/>
    <property type="match status" value="1"/>
</dbReference>
<dbReference type="InterPro" id="IPR044911">
    <property type="entry name" value="V-type_ATPase_csu/dsu_dom_3"/>
</dbReference>
<dbReference type="InterPro" id="IPR036079">
    <property type="entry name" value="ATPase_csu/dsu_sf"/>
</dbReference>
<proteinExistence type="inferred from homology"/>
<evidence type="ECO:0000313" key="5">
    <source>
        <dbReference type="Proteomes" id="UP000823891"/>
    </source>
</evidence>
<dbReference type="InterPro" id="IPR050873">
    <property type="entry name" value="V-ATPase_V0D/AC39_subunit"/>
</dbReference>